<keyword evidence="11" id="KW-1185">Reference proteome</keyword>
<feature type="signal peptide" evidence="8">
    <location>
        <begin position="1"/>
        <end position="26"/>
    </location>
</feature>
<dbReference type="PROSITE" id="PS51007">
    <property type="entry name" value="CYTC"/>
    <property type="match status" value="2"/>
</dbReference>
<evidence type="ECO:0000256" key="5">
    <source>
        <dbReference type="ARBA" id="ARBA00023004"/>
    </source>
</evidence>
<protein>
    <submittedName>
        <fullName evidence="10">C-type cytochrome</fullName>
    </submittedName>
</protein>
<evidence type="ECO:0000259" key="9">
    <source>
        <dbReference type="PROSITE" id="PS51007"/>
    </source>
</evidence>
<dbReference type="Pfam" id="PF00034">
    <property type="entry name" value="Cytochrom_C"/>
    <property type="match status" value="2"/>
</dbReference>
<dbReference type="PRINTS" id="PR00604">
    <property type="entry name" value="CYTCHRMECIAB"/>
</dbReference>
<dbReference type="EMBL" id="CP124616">
    <property type="protein sequence ID" value="WGW03811.1"/>
    <property type="molecule type" value="Genomic_DNA"/>
</dbReference>
<evidence type="ECO:0000256" key="4">
    <source>
        <dbReference type="ARBA" id="ARBA00022982"/>
    </source>
</evidence>
<dbReference type="Gene3D" id="1.10.760.10">
    <property type="entry name" value="Cytochrome c-like domain"/>
    <property type="match status" value="2"/>
</dbReference>
<dbReference type="Proteomes" id="UP001241605">
    <property type="component" value="Chromosome"/>
</dbReference>
<feature type="domain" description="Cytochrome c" evidence="9">
    <location>
        <begin position="340"/>
        <end position="440"/>
    </location>
</feature>
<keyword evidence="3 6" id="KW-0479">Metal-binding</keyword>
<feature type="domain" description="Cytochrome c" evidence="9">
    <location>
        <begin position="128"/>
        <end position="216"/>
    </location>
</feature>
<keyword evidence="5 6" id="KW-0408">Iron</keyword>
<keyword evidence="8" id="KW-0732">Signal</keyword>
<gene>
    <name evidence="10" type="ORF">QF118_18135</name>
</gene>
<organism evidence="10 11">
    <name type="scientific">Tropicibacter oceani</name>
    <dbReference type="NCBI Taxonomy" id="3058420"/>
    <lineage>
        <taxon>Bacteria</taxon>
        <taxon>Pseudomonadati</taxon>
        <taxon>Pseudomonadota</taxon>
        <taxon>Alphaproteobacteria</taxon>
        <taxon>Rhodobacterales</taxon>
        <taxon>Roseobacteraceae</taxon>
        <taxon>Tropicibacter</taxon>
    </lineage>
</organism>
<evidence type="ECO:0000313" key="11">
    <source>
        <dbReference type="Proteomes" id="UP001241605"/>
    </source>
</evidence>
<dbReference type="RefSeq" id="WP_282300441.1">
    <property type="nucleotide sequence ID" value="NZ_CP124616.1"/>
</dbReference>
<evidence type="ECO:0000256" key="2">
    <source>
        <dbReference type="ARBA" id="ARBA00022617"/>
    </source>
</evidence>
<evidence type="ECO:0000256" key="3">
    <source>
        <dbReference type="ARBA" id="ARBA00022723"/>
    </source>
</evidence>
<keyword evidence="2 6" id="KW-0349">Heme</keyword>
<keyword evidence="1" id="KW-0813">Transport</keyword>
<feature type="region of interest" description="Disordered" evidence="7">
    <location>
        <begin position="282"/>
        <end position="328"/>
    </location>
</feature>
<evidence type="ECO:0000256" key="7">
    <source>
        <dbReference type="SAM" id="MobiDB-lite"/>
    </source>
</evidence>
<accession>A0ABY8QIH4</accession>
<evidence type="ECO:0000256" key="8">
    <source>
        <dbReference type="SAM" id="SignalP"/>
    </source>
</evidence>
<evidence type="ECO:0000313" key="10">
    <source>
        <dbReference type="EMBL" id="WGW03811.1"/>
    </source>
</evidence>
<proteinExistence type="predicted"/>
<dbReference type="InterPro" id="IPR036909">
    <property type="entry name" value="Cyt_c-like_dom_sf"/>
</dbReference>
<keyword evidence="4" id="KW-0249">Electron transport</keyword>
<dbReference type="InterPro" id="IPR009056">
    <property type="entry name" value="Cyt_c-like_dom"/>
</dbReference>
<name>A0ABY8QIH4_9RHOB</name>
<reference evidence="10 11" key="1">
    <citation type="submission" date="2023-05" db="EMBL/GenBank/DDBJ databases">
        <title>YMD87, complete Genome.</title>
        <authorList>
            <person name="Zhang J."/>
            <person name="Xu X."/>
        </authorList>
    </citation>
    <scope>NUCLEOTIDE SEQUENCE [LARGE SCALE GENOMIC DNA]</scope>
    <source>
        <strain evidence="10 11">YMD87</strain>
    </source>
</reference>
<dbReference type="SUPFAM" id="SSF46626">
    <property type="entry name" value="Cytochrome c"/>
    <property type="match status" value="2"/>
</dbReference>
<evidence type="ECO:0000256" key="1">
    <source>
        <dbReference type="ARBA" id="ARBA00022448"/>
    </source>
</evidence>
<dbReference type="InterPro" id="IPR002327">
    <property type="entry name" value="Cyt_c_1A/1B"/>
</dbReference>
<evidence type="ECO:0000256" key="6">
    <source>
        <dbReference type="PROSITE-ProRule" id="PRU00433"/>
    </source>
</evidence>
<feature type="chain" id="PRO_5045740960" evidence="8">
    <location>
        <begin position="27"/>
        <end position="441"/>
    </location>
</feature>
<feature type="compositionally biased region" description="Low complexity" evidence="7">
    <location>
        <begin position="290"/>
        <end position="313"/>
    </location>
</feature>
<dbReference type="PANTHER" id="PTHR11961">
    <property type="entry name" value="CYTOCHROME C"/>
    <property type="match status" value="1"/>
</dbReference>
<sequence length="441" mass="46190">MSKSLKLFGGTALGLLVMGTAAYNFADRNVVPIPKDLPTLAALPAPIPEPEAPVQAAAAAPAAEAAVETAEAAAEPAAAEGLLISAAHADEASTGMRFGLGREAMPEEVAAWNLDVSPDGTGLPEGSGNAADGEPIFEENCAVCHGSFAEGVDNWPKLAGGNGTLAREDPLKTVGSYWPYLSTVWDYVNRSMPFGNAQSLSSDEVYAIVAYILYSNDMIEDDFELSKETWAEVEMLNADGFIIDDRAESEYAIWSGEPCMENCKDEVKITMRATVLDVTPDEAGSDEAAAEAPAEETQVAAAPAEEAAPAAEEPVAEETAAEAPAAEAPAETAVAALDADLVAKGENVFKKCKACHQVGDGAKHRTGPELNGIYGRAIGGAEGFKYSKTMAEMGGVWNEETLHAFLADPRGYVKGTKMSFAGLKSDEDLDAITEFLKSVSQ</sequence>